<comment type="subcellular location">
    <subcellularLocation>
        <location evidence="1">Membrane</location>
        <topology evidence="1">Multi-pass membrane protein</topology>
    </subcellularLocation>
</comment>
<evidence type="ECO:0000256" key="1">
    <source>
        <dbReference type="ARBA" id="ARBA00004141"/>
    </source>
</evidence>
<proteinExistence type="inferred from homology"/>
<evidence type="ECO:0000256" key="5">
    <source>
        <dbReference type="ARBA" id="ARBA00023136"/>
    </source>
</evidence>
<feature type="transmembrane region" description="Helical" evidence="6">
    <location>
        <begin position="149"/>
        <end position="178"/>
    </location>
</feature>
<keyword evidence="3 6" id="KW-0812">Transmembrane</keyword>
<feature type="transmembrane region" description="Helical" evidence="6">
    <location>
        <begin position="515"/>
        <end position="536"/>
    </location>
</feature>
<evidence type="ECO:0000259" key="7">
    <source>
        <dbReference type="Pfam" id="PF12832"/>
    </source>
</evidence>
<accession>A0ABP9Z4J9</accession>
<dbReference type="Gene3D" id="1.20.1250.20">
    <property type="entry name" value="MFS general substrate transporter like domains"/>
    <property type="match status" value="2"/>
</dbReference>
<dbReference type="InterPro" id="IPR036259">
    <property type="entry name" value="MFS_trans_sf"/>
</dbReference>
<feature type="domain" description="Major facilitator superfamily associated" evidence="7">
    <location>
        <begin position="58"/>
        <end position="546"/>
    </location>
</feature>
<feature type="transmembrane region" description="Helical" evidence="6">
    <location>
        <begin position="89"/>
        <end position="109"/>
    </location>
</feature>
<gene>
    <name evidence="8" type="ORF">MFLAVUS_007517</name>
</gene>
<keyword evidence="9" id="KW-1185">Reference proteome</keyword>
<name>A0ABP9Z4J9_9FUNG</name>
<reference evidence="8 9" key="1">
    <citation type="submission" date="2024-04" db="EMBL/GenBank/DDBJ databases">
        <title>genome sequences of Mucor flavus KT1a and Helicostylum pulchrum KT1b strains isolated from the surface of a dry-aged beef.</title>
        <authorList>
            <person name="Toyotome T."/>
            <person name="Hosono M."/>
            <person name="Torimaru M."/>
            <person name="Fukuda K."/>
            <person name="Mikami N."/>
        </authorList>
    </citation>
    <scope>NUCLEOTIDE SEQUENCE [LARGE SCALE GENOMIC DNA]</scope>
    <source>
        <strain evidence="8 9">KT1a</strain>
    </source>
</reference>
<dbReference type="Proteomes" id="UP001473302">
    <property type="component" value="Unassembled WGS sequence"/>
</dbReference>
<organism evidence="8 9">
    <name type="scientific">Mucor flavus</name>
    <dbReference type="NCBI Taxonomy" id="439312"/>
    <lineage>
        <taxon>Eukaryota</taxon>
        <taxon>Fungi</taxon>
        <taxon>Fungi incertae sedis</taxon>
        <taxon>Mucoromycota</taxon>
        <taxon>Mucoromycotina</taxon>
        <taxon>Mucoromycetes</taxon>
        <taxon>Mucorales</taxon>
        <taxon>Mucorineae</taxon>
        <taxon>Mucoraceae</taxon>
        <taxon>Mucor</taxon>
    </lineage>
</organism>
<protein>
    <recommendedName>
        <fullName evidence="7">Major facilitator superfamily associated domain-containing protein</fullName>
    </recommendedName>
</protein>
<comment type="similarity">
    <text evidence="2">Belongs to the major facilitator superfamily. MFSD6 family.</text>
</comment>
<evidence type="ECO:0000256" key="2">
    <source>
        <dbReference type="ARBA" id="ARBA00005241"/>
    </source>
</evidence>
<keyword evidence="4 6" id="KW-1133">Transmembrane helix</keyword>
<dbReference type="PANTHER" id="PTHR16172">
    <property type="entry name" value="MAJOR FACILITATOR SUPERFAMILY DOMAIN-CONTAINING PROTEIN 6-LIKE"/>
    <property type="match status" value="1"/>
</dbReference>
<dbReference type="InterPro" id="IPR051717">
    <property type="entry name" value="MFS_MFSD6"/>
</dbReference>
<evidence type="ECO:0000313" key="9">
    <source>
        <dbReference type="Proteomes" id="UP001473302"/>
    </source>
</evidence>
<evidence type="ECO:0000256" key="3">
    <source>
        <dbReference type="ARBA" id="ARBA00022692"/>
    </source>
</evidence>
<sequence length="619" mass="68781">MCTALGPLWLFCHSKLNCLGLPIFRKQSLESRYECTGHLRRYYVLFCNDAYMMSVSELLYICLYGVLGSAIPYLSLFYNDSLHLTSQQIGIILAIAPFIQSVACPFWTIQVDRKPQWHGRLMAILMAIGGLSIIGLMFIPVFLPHDTTFATLVITIVLAVSFAFFGQPVTVLVDSAVLKILGDYKIYYAYIKNGLGDQRLWGSISNGICILLVGYFIGLYGINCAFYIFGICVIGFIMVALGTRVPGDSLVIENERDPLLNTPRKGYYNYSPSAENNNEYLPDNIRRVSSTTSSHANTLLMDNEQNLLNLQRTITSMAARDVHDEASLLLDQMDSLPPLGLALSHIPSVDTSLAAFASIGAEHDPLDTIEESLKQTIFGSVKVWTFLLMTLFFGIFYSMVAQFLFLFLKQDLELDASVIGWTGPIGGITEVSTFYVSRLLLKNYNVSSLVTVAHVAIILRNLAYKVLVPNAPSTMACALLLQLVNGFSYAMIWSTCVSEVDQMFPVHQRAIAQGILASLFSGLGFGIGCIVGGYAYDHYGINTLFDVSIGVAVFSLLLFWIGRMFQISIAQRHCMNLNTMKRYRVVENLVFTLTIMSSVSISALNVRRKGMIRLGEDYI</sequence>
<feature type="transmembrane region" description="Helical" evidence="6">
    <location>
        <begin position="383"/>
        <end position="408"/>
    </location>
</feature>
<keyword evidence="5 6" id="KW-0472">Membrane</keyword>
<dbReference type="PANTHER" id="PTHR16172:SF41">
    <property type="entry name" value="MAJOR FACILITATOR SUPERFAMILY DOMAIN-CONTAINING PROTEIN 6-LIKE"/>
    <property type="match status" value="1"/>
</dbReference>
<feature type="transmembrane region" description="Helical" evidence="6">
    <location>
        <begin position="475"/>
        <end position="495"/>
    </location>
</feature>
<feature type="transmembrane region" description="Helical" evidence="6">
    <location>
        <begin position="225"/>
        <end position="243"/>
    </location>
</feature>
<evidence type="ECO:0000256" key="6">
    <source>
        <dbReference type="SAM" id="Phobius"/>
    </source>
</evidence>
<evidence type="ECO:0000256" key="4">
    <source>
        <dbReference type="ARBA" id="ARBA00022989"/>
    </source>
</evidence>
<dbReference type="InterPro" id="IPR024989">
    <property type="entry name" value="MFS_assoc_dom"/>
</dbReference>
<feature type="transmembrane region" description="Helical" evidence="6">
    <location>
        <begin position="121"/>
        <end position="143"/>
    </location>
</feature>
<dbReference type="SUPFAM" id="SSF103473">
    <property type="entry name" value="MFS general substrate transporter"/>
    <property type="match status" value="1"/>
</dbReference>
<comment type="caution">
    <text evidence="8">The sequence shown here is derived from an EMBL/GenBank/DDBJ whole genome shotgun (WGS) entry which is preliminary data.</text>
</comment>
<feature type="transmembrane region" description="Helical" evidence="6">
    <location>
        <begin position="543"/>
        <end position="565"/>
    </location>
</feature>
<dbReference type="Pfam" id="PF12832">
    <property type="entry name" value="MFS_1_like"/>
    <property type="match status" value="1"/>
</dbReference>
<dbReference type="EMBL" id="BAABUK010000019">
    <property type="protein sequence ID" value="GAA5814027.1"/>
    <property type="molecule type" value="Genomic_DNA"/>
</dbReference>
<feature type="transmembrane region" description="Helical" evidence="6">
    <location>
        <begin position="585"/>
        <end position="606"/>
    </location>
</feature>
<feature type="transmembrane region" description="Helical" evidence="6">
    <location>
        <begin position="58"/>
        <end position="77"/>
    </location>
</feature>
<evidence type="ECO:0000313" key="8">
    <source>
        <dbReference type="EMBL" id="GAA5814027.1"/>
    </source>
</evidence>